<sequence>MEKYNELASRMDTHDANFIKLTATVTSLAESTKKMQANCDHIPDLIDGMKLLVADYNARKKLEKRSEGSSTFLVGDTSDLKLGGDNESEQSTPVTSEYKLINRMTKLEFPSFDGEGFNDWIYKCNQFFEVDETPRGTGVDWEKYLADLREFFIEGIISKPLIELKNLKFSSTIDEYNSEFNALRNQVVVPPDVLLDLYLGGLPNEFLHTIQLIDPKSLNHAMKLAKIQEGAYYALWGLPPPKTTATETTTMYKNTVPNTTYNTTSPNNKYTPFYHHANSPAPNSLPSPKFLPSINTPNQTYNNFRRSATPHSYTRPSYKPSSEDTYEVQEGEENEFEEVAHEGSMDEVTLSIHALLGSGGPNTLQVQGWIKKQAIEMLVDSGGTNNFIDLHIAKRLGLKLSPLKVIEVSVADGFKIPVQYICKEVSWTVQGVKFKSDFLAMPIGGYGVVLGIQWLSTLGDIRCNFKSMFMEFTWNEEVVKLQGYTRMKKDHSYYNLGEGQPLLTSPTKGYNQLWSINLQPNDQPATPPQWSLDLQQLLKTYADVFAEPDLGYTNRTLVFTHFRILGESLDDGLLPLMSDKDAKRLVEYIPRFRELELYIETSVSLVECQMMEQMMSKGKGVVIEEIVDHGVNDVVGKDLDGEARNGGKLPLNSGKLLLLEWHKTSQPEKAGPVYDTDSDNEFPHTFCVEKMVANHTKRLGDEFQFRRLLEEIDQEFMVDDSSEDSLESTDVLDFDDADYDDISDGVTISGKEGDLHTWISDEEVYQIIDVECQDDSYHLVDVPEEPEEISDMFAEIDQALDELDVVVAAEEVTEMYAIFPEPINFSVVLLVVDAEEMFAIEDVDGDDGEQIVCDGAVIPDDLCVEVVGEEGFILVVDGDVITDKVVAKQGDEPDEVLAKNGVGQDGALAEEKFEEQGRSFKRRRLMADKKTKDDAK</sequence>
<evidence type="ECO:0000256" key="1">
    <source>
        <dbReference type="SAM" id="MobiDB-lite"/>
    </source>
</evidence>
<dbReference type="CDD" id="cd00303">
    <property type="entry name" value="retropepsin_like"/>
    <property type="match status" value="1"/>
</dbReference>
<organism evidence="2 3">
    <name type="scientific">Artemisia annua</name>
    <name type="common">Sweet wormwood</name>
    <dbReference type="NCBI Taxonomy" id="35608"/>
    <lineage>
        <taxon>Eukaryota</taxon>
        <taxon>Viridiplantae</taxon>
        <taxon>Streptophyta</taxon>
        <taxon>Embryophyta</taxon>
        <taxon>Tracheophyta</taxon>
        <taxon>Spermatophyta</taxon>
        <taxon>Magnoliopsida</taxon>
        <taxon>eudicotyledons</taxon>
        <taxon>Gunneridae</taxon>
        <taxon>Pentapetalae</taxon>
        <taxon>asterids</taxon>
        <taxon>campanulids</taxon>
        <taxon>Asterales</taxon>
        <taxon>Asteraceae</taxon>
        <taxon>Asteroideae</taxon>
        <taxon>Anthemideae</taxon>
        <taxon>Artemisiinae</taxon>
        <taxon>Artemisia</taxon>
    </lineage>
</organism>
<keyword evidence="3" id="KW-1185">Reference proteome</keyword>
<gene>
    <name evidence="2" type="ORF">CTI12_AA334540</name>
</gene>
<evidence type="ECO:0008006" key="4">
    <source>
        <dbReference type="Google" id="ProtNLM"/>
    </source>
</evidence>
<dbReference type="Pfam" id="PF08284">
    <property type="entry name" value="RVP_2"/>
    <property type="match status" value="1"/>
</dbReference>
<dbReference type="OrthoDB" id="1934862at2759"/>
<dbReference type="EMBL" id="PKPP01004189">
    <property type="protein sequence ID" value="PWA65591.1"/>
    <property type="molecule type" value="Genomic_DNA"/>
</dbReference>
<evidence type="ECO:0000313" key="3">
    <source>
        <dbReference type="Proteomes" id="UP000245207"/>
    </source>
</evidence>
<dbReference type="Gene3D" id="2.40.70.10">
    <property type="entry name" value="Acid Proteases"/>
    <property type="match status" value="1"/>
</dbReference>
<reference evidence="2 3" key="1">
    <citation type="journal article" date="2018" name="Mol. Plant">
        <title>The genome of Artemisia annua provides insight into the evolution of Asteraceae family and artemisinin biosynthesis.</title>
        <authorList>
            <person name="Shen Q."/>
            <person name="Zhang L."/>
            <person name="Liao Z."/>
            <person name="Wang S."/>
            <person name="Yan T."/>
            <person name="Shi P."/>
            <person name="Liu M."/>
            <person name="Fu X."/>
            <person name="Pan Q."/>
            <person name="Wang Y."/>
            <person name="Lv Z."/>
            <person name="Lu X."/>
            <person name="Zhang F."/>
            <person name="Jiang W."/>
            <person name="Ma Y."/>
            <person name="Chen M."/>
            <person name="Hao X."/>
            <person name="Li L."/>
            <person name="Tang Y."/>
            <person name="Lv G."/>
            <person name="Zhou Y."/>
            <person name="Sun X."/>
            <person name="Brodelius P.E."/>
            <person name="Rose J.K.C."/>
            <person name="Tang K."/>
        </authorList>
    </citation>
    <scope>NUCLEOTIDE SEQUENCE [LARGE SCALE GENOMIC DNA]</scope>
    <source>
        <strain evidence="3">cv. Huhao1</strain>
        <tissue evidence="2">Leaf</tissue>
    </source>
</reference>
<evidence type="ECO:0000313" key="2">
    <source>
        <dbReference type="EMBL" id="PWA65591.1"/>
    </source>
</evidence>
<dbReference type="Proteomes" id="UP000245207">
    <property type="component" value="Unassembled WGS sequence"/>
</dbReference>
<dbReference type="InterPro" id="IPR021109">
    <property type="entry name" value="Peptidase_aspartic_dom_sf"/>
</dbReference>
<dbReference type="InterPro" id="IPR032567">
    <property type="entry name" value="RTL1-rel"/>
</dbReference>
<feature type="compositionally biased region" description="Polar residues" evidence="1">
    <location>
        <begin position="304"/>
        <end position="315"/>
    </location>
</feature>
<proteinExistence type="predicted"/>
<dbReference type="PANTHER" id="PTHR15503:SF22">
    <property type="entry name" value="TRANSPOSON TY3-I GAG POLYPROTEIN"/>
    <property type="match status" value="1"/>
</dbReference>
<dbReference type="PANTHER" id="PTHR15503">
    <property type="entry name" value="LDOC1 RELATED"/>
    <property type="match status" value="1"/>
</dbReference>
<dbReference type="AlphaFoldDB" id="A0A2U1MWF0"/>
<protein>
    <recommendedName>
        <fullName evidence="4">Retrotransposon gag domain-containing protein</fullName>
    </recommendedName>
</protein>
<name>A0A2U1MWF0_ARTAN</name>
<feature type="region of interest" description="Disordered" evidence="1">
    <location>
        <begin position="304"/>
        <end position="323"/>
    </location>
</feature>
<dbReference type="SUPFAM" id="SSF50630">
    <property type="entry name" value="Acid proteases"/>
    <property type="match status" value="1"/>
</dbReference>
<accession>A0A2U1MWF0</accession>
<comment type="caution">
    <text evidence="2">The sequence shown here is derived from an EMBL/GenBank/DDBJ whole genome shotgun (WGS) entry which is preliminary data.</text>
</comment>